<dbReference type="Pfam" id="PF00067">
    <property type="entry name" value="p450"/>
    <property type="match status" value="1"/>
</dbReference>
<organism evidence="3">
    <name type="scientific">freshwater metagenome</name>
    <dbReference type="NCBI Taxonomy" id="449393"/>
    <lineage>
        <taxon>unclassified sequences</taxon>
        <taxon>metagenomes</taxon>
        <taxon>ecological metagenomes</taxon>
    </lineage>
</organism>
<proteinExistence type="inferred from homology"/>
<gene>
    <name evidence="2" type="ORF">UFOPK3099_00618</name>
    <name evidence="3" type="ORF">UFOPK3931_00428</name>
</gene>
<dbReference type="GO" id="GO:0020037">
    <property type="term" value="F:heme binding"/>
    <property type="evidence" value="ECO:0007669"/>
    <property type="project" value="InterPro"/>
</dbReference>
<dbReference type="InterPro" id="IPR002397">
    <property type="entry name" value="Cyt_P450_B"/>
</dbReference>
<protein>
    <submittedName>
        <fullName evidence="3">Unannotated protein</fullName>
    </submittedName>
</protein>
<dbReference type="PANTHER" id="PTHR46696:SF6">
    <property type="entry name" value="P450, PUTATIVE (EUROFUNG)-RELATED"/>
    <property type="match status" value="1"/>
</dbReference>
<evidence type="ECO:0000256" key="1">
    <source>
        <dbReference type="ARBA" id="ARBA00010617"/>
    </source>
</evidence>
<reference evidence="3" key="1">
    <citation type="submission" date="2020-05" db="EMBL/GenBank/DDBJ databases">
        <authorList>
            <person name="Chiriac C."/>
            <person name="Salcher M."/>
            <person name="Ghai R."/>
            <person name="Kavagutti S V."/>
        </authorList>
    </citation>
    <scope>NUCLEOTIDE SEQUENCE</scope>
</reference>
<name>A0A6J7M8V3_9ZZZZ</name>
<evidence type="ECO:0000313" key="3">
    <source>
        <dbReference type="EMBL" id="CAB4974923.1"/>
    </source>
</evidence>
<dbReference type="GO" id="GO:0004497">
    <property type="term" value="F:monooxygenase activity"/>
    <property type="evidence" value="ECO:0007669"/>
    <property type="project" value="InterPro"/>
</dbReference>
<dbReference type="InterPro" id="IPR017972">
    <property type="entry name" value="Cyt_P450_CS"/>
</dbReference>
<dbReference type="GO" id="GO:0016705">
    <property type="term" value="F:oxidoreductase activity, acting on paired donors, with incorporation or reduction of molecular oxygen"/>
    <property type="evidence" value="ECO:0007669"/>
    <property type="project" value="InterPro"/>
</dbReference>
<dbReference type="GO" id="GO:0005506">
    <property type="term" value="F:iron ion binding"/>
    <property type="evidence" value="ECO:0007669"/>
    <property type="project" value="InterPro"/>
</dbReference>
<dbReference type="InterPro" id="IPR001128">
    <property type="entry name" value="Cyt_P450"/>
</dbReference>
<dbReference type="SUPFAM" id="SSF48264">
    <property type="entry name" value="Cytochrome P450"/>
    <property type="match status" value="1"/>
</dbReference>
<dbReference type="EMBL" id="CAFBOL010000006">
    <property type="protein sequence ID" value="CAB4974923.1"/>
    <property type="molecule type" value="Genomic_DNA"/>
</dbReference>
<dbReference type="AlphaFoldDB" id="A0A6J7M8V3"/>
<dbReference type="EMBL" id="CAFAAV010000032">
    <property type="protein sequence ID" value="CAB4809227.1"/>
    <property type="molecule type" value="Genomic_DNA"/>
</dbReference>
<sequence>MTIKGAPMSERVDTEFDHMSREFAADPFGQFTELRGQCPMAWSSKHGGFWTPTSHEAVALVARDDATFSSARHPADSPLNGITLPSSPSTLSIPIELDPPEFNVYRRMLNPLLTPKVAEQLRSRFQELCDEFIDRFIESGKCDLVADYSGPVMATFTMEWLGMPAELGQPFADVFHGFTAFGPGAPERDRAIAAKPALDQVITDEIERHRVEPDGAVLSQLLAETVNGEPMTTADLHAIAHLFIAGGVDTTSALVAQSLMYLHENRDDRRRLQDDRDMLPLAIEEFLRVFNPVVSNARTVTRDVEVCGQALRAGDRVLLPWAAANRDPEVFDNPDEVILDRPANRHASFGLGIHRCAGSNVARVASRVMIETVLHRLPDYTVDASQSDPYPARGRHFGWSALPTTFTPGLPIGA</sequence>
<dbReference type="PANTHER" id="PTHR46696">
    <property type="entry name" value="P450, PUTATIVE (EUROFUNG)-RELATED"/>
    <property type="match status" value="1"/>
</dbReference>
<dbReference type="Gene3D" id="1.10.630.10">
    <property type="entry name" value="Cytochrome P450"/>
    <property type="match status" value="1"/>
</dbReference>
<dbReference type="PRINTS" id="PR00359">
    <property type="entry name" value="BP450"/>
</dbReference>
<comment type="similarity">
    <text evidence="1">Belongs to the cytochrome P450 family.</text>
</comment>
<evidence type="ECO:0000313" key="2">
    <source>
        <dbReference type="EMBL" id="CAB4809227.1"/>
    </source>
</evidence>
<accession>A0A6J7M8V3</accession>
<dbReference type="InterPro" id="IPR036396">
    <property type="entry name" value="Cyt_P450_sf"/>
</dbReference>
<dbReference type="PROSITE" id="PS00086">
    <property type="entry name" value="CYTOCHROME_P450"/>
    <property type="match status" value="1"/>
</dbReference>